<sequence length="353" mass="36482">MGVVGSPALQAALTGTQDGTPGDTAVTVKPLTEAGQDEAAAITVRPLADEAAARGALLDGEMDAAVVGDRKVLADGEVDRELDVILQSAHQTAQTQRQLAAAGLDPAEVAEAMRVAPLEQVSVGADTRYAAARAGIATTVIIVLFFLLMQAAMFVAMGVVEEKGSRIVEILLTSIRPWQLLGGKIAGLGLLALANLLVIIVVGLGAAAASGFAVDLPPGMTGIMLGIVLWFLLGYAFFSTMAAALSSLVSRQEEVGSVLTPMQVLFMGSYLVAFFATMEPGSAVARVMSFVPPFSSLVMPVRTAGTEVPLWEIGLAAALMVAATAAMLAVGARVYERAVIRTGARVKFSEAVR</sequence>
<evidence type="ECO:0000256" key="6">
    <source>
        <dbReference type="SAM" id="Phobius"/>
    </source>
</evidence>
<keyword evidence="3 6" id="KW-0812">Transmembrane</keyword>
<feature type="domain" description="ABC-2 type transporter transmembrane" evidence="7">
    <location>
        <begin position="44"/>
        <end position="332"/>
    </location>
</feature>
<accession>A0ABP6MKC5</accession>
<keyword evidence="5 6" id="KW-0472">Membrane</keyword>
<dbReference type="Pfam" id="PF12698">
    <property type="entry name" value="ABC2_membrane_3"/>
    <property type="match status" value="1"/>
</dbReference>
<evidence type="ECO:0000256" key="1">
    <source>
        <dbReference type="ARBA" id="ARBA00004651"/>
    </source>
</evidence>
<proteinExistence type="predicted"/>
<dbReference type="PANTHER" id="PTHR30294:SF29">
    <property type="entry name" value="MULTIDRUG ABC TRANSPORTER PERMEASE YBHS-RELATED"/>
    <property type="match status" value="1"/>
</dbReference>
<dbReference type="InterPro" id="IPR051449">
    <property type="entry name" value="ABC-2_transporter_component"/>
</dbReference>
<dbReference type="PANTHER" id="PTHR30294">
    <property type="entry name" value="MEMBRANE COMPONENT OF ABC TRANSPORTER YHHJ-RELATED"/>
    <property type="match status" value="1"/>
</dbReference>
<evidence type="ECO:0000259" key="7">
    <source>
        <dbReference type="Pfam" id="PF12698"/>
    </source>
</evidence>
<keyword evidence="4 6" id="KW-1133">Transmembrane helix</keyword>
<feature type="transmembrane region" description="Helical" evidence="6">
    <location>
        <begin position="258"/>
        <end position="276"/>
    </location>
</feature>
<evidence type="ECO:0000256" key="4">
    <source>
        <dbReference type="ARBA" id="ARBA00022989"/>
    </source>
</evidence>
<feature type="transmembrane region" description="Helical" evidence="6">
    <location>
        <begin position="313"/>
        <end position="335"/>
    </location>
</feature>
<name>A0ABP6MKC5_9ACTN</name>
<evidence type="ECO:0000313" key="9">
    <source>
        <dbReference type="Proteomes" id="UP001500320"/>
    </source>
</evidence>
<keyword evidence="9" id="KW-1185">Reference proteome</keyword>
<dbReference type="EMBL" id="BAAAUT010000002">
    <property type="protein sequence ID" value="GAA3116135.1"/>
    <property type="molecule type" value="Genomic_DNA"/>
</dbReference>
<evidence type="ECO:0000256" key="2">
    <source>
        <dbReference type="ARBA" id="ARBA00022475"/>
    </source>
</evidence>
<dbReference type="InterPro" id="IPR013525">
    <property type="entry name" value="ABC2_TM"/>
</dbReference>
<comment type="subcellular location">
    <subcellularLocation>
        <location evidence="1">Cell membrane</location>
        <topology evidence="1">Multi-pass membrane protein</topology>
    </subcellularLocation>
</comment>
<evidence type="ECO:0000313" key="8">
    <source>
        <dbReference type="EMBL" id="GAA3116135.1"/>
    </source>
</evidence>
<feature type="transmembrane region" description="Helical" evidence="6">
    <location>
        <begin position="219"/>
        <end position="238"/>
    </location>
</feature>
<gene>
    <name evidence="8" type="ORF">GCM10010466_04000</name>
</gene>
<feature type="transmembrane region" description="Helical" evidence="6">
    <location>
        <begin position="180"/>
        <end position="207"/>
    </location>
</feature>
<organism evidence="8 9">
    <name type="scientific">Planomonospora alba</name>
    <dbReference type="NCBI Taxonomy" id="161354"/>
    <lineage>
        <taxon>Bacteria</taxon>
        <taxon>Bacillati</taxon>
        <taxon>Actinomycetota</taxon>
        <taxon>Actinomycetes</taxon>
        <taxon>Streptosporangiales</taxon>
        <taxon>Streptosporangiaceae</taxon>
        <taxon>Planomonospora</taxon>
    </lineage>
</organism>
<comment type="caution">
    <text evidence="8">The sequence shown here is derived from an EMBL/GenBank/DDBJ whole genome shotgun (WGS) entry which is preliminary data.</text>
</comment>
<keyword evidence="2" id="KW-1003">Cell membrane</keyword>
<reference evidence="9" key="1">
    <citation type="journal article" date="2019" name="Int. J. Syst. Evol. Microbiol.">
        <title>The Global Catalogue of Microorganisms (GCM) 10K type strain sequencing project: providing services to taxonomists for standard genome sequencing and annotation.</title>
        <authorList>
            <consortium name="The Broad Institute Genomics Platform"/>
            <consortium name="The Broad Institute Genome Sequencing Center for Infectious Disease"/>
            <person name="Wu L."/>
            <person name="Ma J."/>
        </authorList>
    </citation>
    <scope>NUCLEOTIDE SEQUENCE [LARGE SCALE GENOMIC DNA]</scope>
    <source>
        <strain evidence="9">JCM 9373</strain>
    </source>
</reference>
<protein>
    <submittedName>
        <fullName evidence="8">ABC transporter permease</fullName>
    </submittedName>
</protein>
<dbReference type="Proteomes" id="UP001500320">
    <property type="component" value="Unassembled WGS sequence"/>
</dbReference>
<evidence type="ECO:0000256" key="3">
    <source>
        <dbReference type="ARBA" id="ARBA00022692"/>
    </source>
</evidence>
<feature type="transmembrane region" description="Helical" evidence="6">
    <location>
        <begin position="136"/>
        <end position="160"/>
    </location>
</feature>
<evidence type="ECO:0000256" key="5">
    <source>
        <dbReference type="ARBA" id="ARBA00023136"/>
    </source>
</evidence>